<feature type="transmembrane region" description="Helical" evidence="5">
    <location>
        <begin position="20"/>
        <end position="40"/>
    </location>
</feature>
<dbReference type="AlphaFoldDB" id="A0A0V0R7M0"/>
<comment type="subcellular location">
    <subcellularLocation>
        <location evidence="1">Endomembrane system</location>
        <topology evidence="1">Multi-pass membrane protein</topology>
    </subcellularLocation>
</comment>
<evidence type="ECO:0000313" key="7">
    <source>
        <dbReference type="Proteomes" id="UP000054937"/>
    </source>
</evidence>
<evidence type="ECO:0000256" key="3">
    <source>
        <dbReference type="ARBA" id="ARBA00022989"/>
    </source>
</evidence>
<keyword evidence="2 5" id="KW-0812">Transmembrane</keyword>
<sequence>MILECYWVQYEEFDNLKQRIKGNLVVCMSYLILVQIYQSVTGNYVYPFMEQFNFFQLLGFYLFFGGVFVFFCWVQDKIIVKLELTYSVKNLEEKIKELKFE</sequence>
<dbReference type="InParanoid" id="A0A0V0R7M0"/>
<name>A0A0V0R7M0_PSEPJ</name>
<feature type="transmembrane region" description="Helical" evidence="5">
    <location>
        <begin position="52"/>
        <end position="74"/>
    </location>
</feature>
<protein>
    <submittedName>
        <fullName evidence="6">Uncharacterized protein</fullName>
    </submittedName>
</protein>
<evidence type="ECO:0000256" key="1">
    <source>
        <dbReference type="ARBA" id="ARBA00004127"/>
    </source>
</evidence>
<dbReference type="InterPro" id="IPR006838">
    <property type="entry name" value="ADTRP_AIG1"/>
</dbReference>
<evidence type="ECO:0000256" key="2">
    <source>
        <dbReference type="ARBA" id="ARBA00022692"/>
    </source>
</evidence>
<evidence type="ECO:0000256" key="5">
    <source>
        <dbReference type="SAM" id="Phobius"/>
    </source>
</evidence>
<dbReference type="Pfam" id="PF04750">
    <property type="entry name" value="Far-17a_AIG1"/>
    <property type="match status" value="1"/>
</dbReference>
<evidence type="ECO:0000256" key="4">
    <source>
        <dbReference type="ARBA" id="ARBA00023136"/>
    </source>
</evidence>
<keyword evidence="3 5" id="KW-1133">Transmembrane helix</keyword>
<keyword evidence="4 5" id="KW-0472">Membrane</keyword>
<evidence type="ECO:0000313" key="6">
    <source>
        <dbReference type="EMBL" id="KRX10484.1"/>
    </source>
</evidence>
<accession>A0A0V0R7M0</accession>
<keyword evidence="7" id="KW-1185">Reference proteome</keyword>
<comment type="caution">
    <text evidence="6">The sequence shown here is derived from an EMBL/GenBank/DDBJ whole genome shotgun (WGS) entry which is preliminary data.</text>
</comment>
<gene>
    <name evidence="6" type="ORF">PPERSA_08786</name>
</gene>
<reference evidence="6 7" key="1">
    <citation type="journal article" date="2015" name="Sci. Rep.">
        <title>Genome of the facultative scuticociliatosis pathogen Pseudocohnilembus persalinus provides insight into its virulence through horizontal gene transfer.</title>
        <authorList>
            <person name="Xiong J."/>
            <person name="Wang G."/>
            <person name="Cheng J."/>
            <person name="Tian M."/>
            <person name="Pan X."/>
            <person name="Warren A."/>
            <person name="Jiang C."/>
            <person name="Yuan D."/>
            <person name="Miao W."/>
        </authorList>
    </citation>
    <scope>NUCLEOTIDE SEQUENCE [LARGE SCALE GENOMIC DNA]</scope>
    <source>
        <strain evidence="6">36N120E</strain>
    </source>
</reference>
<organism evidence="6 7">
    <name type="scientific">Pseudocohnilembus persalinus</name>
    <name type="common">Ciliate</name>
    <dbReference type="NCBI Taxonomy" id="266149"/>
    <lineage>
        <taxon>Eukaryota</taxon>
        <taxon>Sar</taxon>
        <taxon>Alveolata</taxon>
        <taxon>Ciliophora</taxon>
        <taxon>Intramacronucleata</taxon>
        <taxon>Oligohymenophorea</taxon>
        <taxon>Scuticociliatia</taxon>
        <taxon>Philasterida</taxon>
        <taxon>Pseudocohnilembidae</taxon>
        <taxon>Pseudocohnilembus</taxon>
    </lineage>
</organism>
<dbReference type="EMBL" id="LDAU01000027">
    <property type="protein sequence ID" value="KRX10484.1"/>
    <property type="molecule type" value="Genomic_DNA"/>
</dbReference>
<dbReference type="GO" id="GO:0012505">
    <property type="term" value="C:endomembrane system"/>
    <property type="evidence" value="ECO:0007669"/>
    <property type="project" value="UniProtKB-SubCell"/>
</dbReference>
<dbReference type="Proteomes" id="UP000054937">
    <property type="component" value="Unassembled WGS sequence"/>
</dbReference>
<dbReference type="GO" id="GO:0016020">
    <property type="term" value="C:membrane"/>
    <property type="evidence" value="ECO:0007669"/>
    <property type="project" value="InterPro"/>
</dbReference>
<proteinExistence type="predicted"/>